<keyword evidence="7" id="KW-1185">Reference proteome</keyword>
<dbReference type="InterPro" id="IPR018731">
    <property type="entry name" value="Atg13_N"/>
</dbReference>
<feature type="compositionally biased region" description="Polar residues" evidence="4">
    <location>
        <begin position="1017"/>
        <end position="1029"/>
    </location>
</feature>
<evidence type="ECO:0000256" key="3">
    <source>
        <dbReference type="RuleBase" id="RU361214"/>
    </source>
</evidence>
<dbReference type="STRING" id="1522189.A0A316VWP0"/>
<protein>
    <recommendedName>
        <fullName evidence="3">Autophagy-related protein 13</fullName>
    </recommendedName>
</protein>
<dbReference type="GO" id="GO:1990316">
    <property type="term" value="C:Atg1/ULK1 kinase complex"/>
    <property type="evidence" value="ECO:0007669"/>
    <property type="project" value="InterPro"/>
</dbReference>
<dbReference type="InterPro" id="IPR040182">
    <property type="entry name" value="ATG13"/>
</dbReference>
<feature type="compositionally biased region" description="Low complexity" evidence="4">
    <location>
        <begin position="323"/>
        <end position="337"/>
    </location>
</feature>
<feature type="compositionally biased region" description="Low complexity" evidence="4">
    <location>
        <begin position="579"/>
        <end position="591"/>
    </location>
</feature>
<dbReference type="RefSeq" id="XP_025368528.1">
    <property type="nucleotide sequence ID" value="XM_025514290.1"/>
</dbReference>
<dbReference type="EMBL" id="KZ819394">
    <property type="protein sequence ID" value="PWN41368.1"/>
    <property type="molecule type" value="Genomic_DNA"/>
</dbReference>
<dbReference type="GO" id="GO:0000423">
    <property type="term" value="P:mitophagy"/>
    <property type="evidence" value="ECO:0007669"/>
    <property type="project" value="TreeGrafter"/>
</dbReference>
<dbReference type="Pfam" id="PF10033">
    <property type="entry name" value="ATG13"/>
    <property type="match status" value="1"/>
</dbReference>
<feature type="compositionally biased region" description="Low complexity" evidence="4">
    <location>
        <begin position="737"/>
        <end position="751"/>
    </location>
</feature>
<feature type="compositionally biased region" description="Low complexity" evidence="4">
    <location>
        <begin position="58"/>
        <end position="80"/>
    </location>
</feature>
<feature type="compositionally biased region" description="Low complexity" evidence="4">
    <location>
        <begin position="917"/>
        <end position="927"/>
    </location>
</feature>
<gene>
    <name evidence="6" type="ORF">IE81DRAFT_324637</name>
</gene>
<evidence type="ECO:0000259" key="5">
    <source>
        <dbReference type="Pfam" id="PF10033"/>
    </source>
</evidence>
<evidence type="ECO:0000256" key="1">
    <source>
        <dbReference type="ARBA" id="ARBA00005246"/>
    </source>
</evidence>
<dbReference type="Proteomes" id="UP000245783">
    <property type="component" value="Unassembled WGS sequence"/>
</dbReference>
<feature type="compositionally biased region" description="Gly residues" evidence="4">
    <location>
        <begin position="906"/>
        <end position="916"/>
    </location>
</feature>
<feature type="domain" description="Autophagy-related protein 13 N-terminal" evidence="5">
    <location>
        <begin position="29"/>
        <end position="281"/>
    </location>
</feature>
<feature type="compositionally biased region" description="Polar residues" evidence="4">
    <location>
        <begin position="371"/>
        <end position="390"/>
    </location>
</feature>
<dbReference type="AlphaFoldDB" id="A0A316VWP0"/>
<proteinExistence type="inferred from homology"/>
<sequence length="1058" mass="110324">MATPSIPPPSPSTSSPVTSAHPKLDGVLYHFYTKTVALICSERLGNQTEPAGGAENVSTPAGSGSASAADRPSAASGAPPKRTSRWFSIETPELTLFKEELRLWRQPSTLIPTSVLDDLPLERSTLPAYVPELILDVILDLDLVPENAFLRQSGADAVLVKRPSDVKAVVLERWRLSFDVHTVPAPPELPTVYNTCVGHFQEMDAKLRSLPAHGLTAKLRSGVDKPLRLGLRLSAGEVEEAPSVLGPTAALADWPHRPGSVAFAPVTTGIGSLSLRVETRTGFDVEVVELDSEAKGLDLADFDEGYFRHVAPQGQPSVAPQKLSTPSSATRSLLSRAADQKAAARSGAQPIANTSHASPSPPTIPAASVESAMSRSPAPQTSAFGTSASNKPVAGLSSLRGASALSTSPANTRAPLSSEAAFLTHQRRQSSSASDRRLRTLSSYSSEKSSPPSPTSAATPQTLSRPGFATRASAFPSFRMGSYSPSSPSPLAQHMTAQQRGQQPSSIDSGSLDQTQMNPGASPTLRSVFHGYTSSQGPAYTFSPFSRSLGRSAGESGLGLARTDEALPRPALTSYDEGAPSTSPALSSTAARPQMIQRYSSTLSYRQGRPRRSSASLTGGEPSAAQPRPGTSEDSKYSRSWQARIDQRQAYAAAYHQPSSNDPRSLGTAESESKIGSFAMGAASPRPSPRYRSSISASHEDDLDDLVRMIENRNAMRAEPTQSSASAKLPSGALAMSPAGRASPALGSGSLSRRRGSFRAGGNSSPLSRSQINEMLNRMAASFGRPSPTSAATTGSGGSASEGSPSQAIGTSAEGSPSITRSPLSAPPMSASTKPIRPSYDGANTSQARTSSEAFVTSTVPIFARPRPAGAFSARPVQSYDADLAMVPSGAALNREGSRSSRRGRGGAGSGSGTSGGSASASATASANVSAAMQRATSSEDNRTSPTSQAHHGLQGMHRHSRGSIDLPFPRSYDDEPIGTMDLGGEPAGEAYARNSAQENEALAHFLTRRRGGGNGQTHTQVAQPTSGGSHRGQFSRRSASRSASPGARSDQDHDEPV</sequence>
<dbReference type="OrthoDB" id="70161at2759"/>
<feature type="compositionally biased region" description="Low complexity" evidence="4">
    <location>
        <begin position="682"/>
        <end position="697"/>
    </location>
</feature>
<evidence type="ECO:0000313" key="6">
    <source>
        <dbReference type="EMBL" id="PWN41368.1"/>
    </source>
</evidence>
<comment type="similarity">
    <text evidence="1 3">Belongs to the ATG13 family. Fungi subfamily.</text>
</comment>
<feature type="compositionally biased region" description="Low complexity" evidence="4">
    <location>
        <begin position="1036"/>
        <end position="1049"/>
    </location>
</feature>
<organism evidence="6 7">
    <name type="scientific">Ceraceosorus guamensis</name>
    <dbReference type="NCBI Taxonomy" id="1522189"/>
    <lineage>
        <taxon>Eukaryota</taxon>
        <taxon>Fungi</taxon>
        <taxon>Dikarya</taxon>
        <taxon>Basidiomycota</taxon>
        <taxon>Ustilaginomycotina</taxon>
        <taxon>Exobasidiomycetes</taxon>
        <taxon>Ceraceosorales</taxon>
        <taxon>Ceraceosoraceae</taxon>
        <taxon>Ceraceosorus</taxon>
    </lineage>
</organism>
<feature type="compositionally biased region" description="Polar residues" evidence="4">
    <location>
        <begin position="928"/>
        <end position="937"/>
    </location>
</feature>
<feature type="compositionally biased region" description="Polar residues" evidence="4">
    <location>
        <begin position="807"/>
        <end position="823"/>
    </location>
</feature>
<dbReference type="GO" id="GO:0005829">
    <property type="term" value="C:cytosol"/>
    <property type="evidence" value="ECO:0007669"/>
    <property type="project" value="TreeGrafter"/>
</dbReference>
<feature type="compositionally biased region" description="Polar residues" evidence="4">
    <location>
        <begin position="483"/>
        <end position="525"/>
    </location>
</feature>
<evidence type="ECO:0000256" key="4">
    <source>
        <dbReference type="SAM" id="MobiDB-lite"/>
    </source>
</evidence>
<name>A0A316VWP0_9BASI</name>
<dbReference type="GO" id="GO:0000407">
    <property type="term" value="C:phagophore assembly site"/>
    <property type="evidence" value="ECO:0007669"/>
    <property type="project" value="TreeGrafter"/>
</dbReference>
<evidence type="ECO:0000313" key="7">
    <source>
        <dbReference type="Proteomes" id="UP000245783"/>
    </source>
</evidence>
<feature type="region of interest" description="Disordered" evidence="4">
    <location>
        <begin position="50"/>
        <end position="84"/>
    </location>
</feature>
<feature type="region of interest" description="Disordered" evidence="4">
    <location>
        <begin position="552"/>
        <end position="703"/>
    </location>
</feature>
<evidence type="ECO:0000256" key="2">
    <source>
        <dbReference type="ARBA" id="ARBA00023006"/>
    </source>
</evidence>
<dbReference type="InterPro" id="IPR036570">
    <property type="entry name" value="HORMA_dom_sf"/>
</dbReference>
<feature type="region of interest" description="Disordered" evidence="4">
    <location>
        <begin position="715"/>
        <end position="769"/>
    </location>
</feature>
<feature type="compositionally biased region" description="Pro residues" evidence="4">
    <location>
        <begin position="1"/>
        <end position="11"/>
    </location>
</feature>
<feature type="compositionally biased region" description="Polar residues" evidence="4">
    <location>
        <begin position="842"/>
        <end position="855"/>
    </location>
</feature>
<feature type="region of interest" description="Disordered" evidence="4">
    <location>
        <begin position="1"/>
        <end position="20"/>
    </location>
</feature>
<dbReference type="GO" id="GO:0034497">
    <property type="term" value="P:protein localization to phagophore assembly site"/>
    <property type="evidence" value="ECO:0007669"/>
    <property type="project" value="TreeGrafter"/>
</dbReference>
<feature type="region of interest" description="Disordered" evidence="4">
    <location>
        <begin position="312"/>
        <end position="390"/>
    </location>
</feature>
<feature type="region of interest" description="Disordered" evidence="4">
    <location>
        <begin position="782"/>
        <end position="855"/>
    </location>
</feature>
<dbReference type="PANTHER" id="PTHR13430">
    <property type="match status" value="1"/>
</dbReference>
<feature type="compositionally biased region" description="Low complexity" evidence="4">
    <location>
        <begin position="440"/>
        <end position="464"/>
    </location>
</feature>
<reference evidence="6 7" key="1">
    <citation type="journal article" date="2018" name="Mol. Biol. Evol.">
        <title>Broad Genomic Sampling Reveals a Smut Pathogenic Ancestry of the Fungal Clade Ustilaginomycotina.</title>
        <authorList>
            <person name="Kijpornyongpan T."/>
            <person name="Mondo S.J."/>
            <person name="Barry K."/>
            <person name="Sandor L."/>
            <person name="Lee J."/>
            <person name="Lipzen A."/>
            <person name="Pangilinan J."/>
            <person name="LaButti K."/>
            <person name="Hainaut M."/>
            <person name="Henrissat B."/>
            <person name="Grigoriev I.V."/>
            <person name="Spatafora J.W."/>
            <person name="Aime M.C."/>
        </authorList>
    </citation>
    <scope>NUCLEOTIDE SEQUENCE [LARGE SCALE GENOMIC DNA]</scope>
    <source>
        <strain evidence="6 7">MCA 4658</strain>
    </source>
</reference>
<keyword evidence="2 3" id="KW-0072">Autophagy</keyword>
<dbReference type="GO" id="GO:0034727">
    <property type="term" value="P:piecemeal microautophagy of the nucleus"/>
    <property type="evidence" value="ECO:0007669"/>
    <property type="project" value="TreeGrafter"/>
</dbReference>
<feature type="region of interest" description="Disordered" evidence="4">
    <location>
        <begin position="892"/>
        <end position="1058"/>
    </location>
</feature>
<accession>A0A316VWP0</accession>
<dbReference type="Gene3D" id="3.30.900.10">
    <property type="entry name" value="HORMA domain"/>
    <property type="match status" value="1"/>
</dbReference>
<dbReference type="InParanoid" id="A0A316VWP0"/>
<feature type="region of interest" description="Disordered" evidence="4">
    <location>
        <begin position="404"/>
        <end position="467"/>
    </location>
</feature>
<dbReference type="GeneID" id="37036160"/>
<dbReference type="PANTHER" id="PTHR13430:SF4">
    <property type="entry name" value="AUTOPHAGY-RELATED PROTEIN 13"/>
    <property type="match status" value="1"/>
</dbReference>
<feature type="region of interest" description="Disordered" evidence="4">
    <location>
        <begin position="479"/>
        <end position="530"/>
    </location>
</feature>